<organism evidence="2 3">
    <name type="scientific">Corynebacterium testudinoris</name>
    <dbReference type="NCBI Taxonomy" id="136857"/>
    <lineage>
        <taxon>Bacteria</taxon>
        <taxon>Bacillati</taxon>
        <taxon>Actinomycetota</taxon>
        <taxon>Actinomycetes</taxon>
        <taxon>Mycobacteriales</taxon>
        <taxon>Corynebacteriaceae</taxon>
        <taxon>Corynebacterium</taxon>
    </lineage>
</organism>
<dbReference type="Proteomes" id="UP000035540">
    <property type="component" value="Chromosome"/>
</dbReference>
<evidence type="ECO:0000313" key="2">
    <source>
        <dbReference type="EMBL" id="AKK07658.1"/>
    </source>
</evidence>
<dbReference type="EMBL" id="CP011545">
    <property type="protein sequence ID" value="AKK07658.1"/>
    <property type="molecule type" value="Genomic_DNA"/>
</dbReference>
<protein>
    <submittedName>
        <fullName evidence="2">Uncharacterized protein</fullName>
    </submittedName>
</protein>
<proteinExistence type="predicted"/>
<dbReference type="OrthoDB" id="4410230at2"/>
<evidence type="ECO:0000256" key="1">
    <source>
        <dbReference type="SAM" id="Phobius"/>
    </source>
</evidence>
<feature type="transmembrane region" description="Helical" evidence="1">
    <location>
        <begin position="7"/>
        <end position="30"/>
    </location>
</feature>
<dbReference type="PATRIC" id="fig|136857.5.peg.188"/>
<keyword evidence="1" id="KW-1133">Transmembrane helix</keyword>
<reference evidence="2 3" key="1">
    <citation type="journal article" date="2015" name="Genome Announc.">
        <title>Complete Genome Sequence of the Type Strain Corynebacterium testudinoris DSM 44614, Recovered from Necrotic Lesions in the Mouth of a Tortoise.</title>
        <authorList>
            <person name="Ruckert C."/>
            <person name="Kriete M."/>
            <person name="Jaenicke S."/>
            <person name="Winkler A."/>
            <person name="Tauch A."/>
        </authorList>
    </citation>
    <scope>NUCLEOTIDE SEQUENCE [LARGE SCALE GENOMIC DNA]</scope>
    <source>
        <strain evidence="2 3">DSM 44614</strain>
    </source>
</reference>
<keyword evidence="1" id="KW-0472">Membrane</keyword>
<accession>A0A0G3H763</accession>
<dbReference type="KEGG" id="cted:CTEST_00965"/>
<keyword evidence="3" id="KW-1185">Reference proteome</keyword>
<dbReference type="AlphaFoldDB" id="A0A0G3H763"/>
<name>A0A0G3H763_9CORY</name>
<dbReference type="RefSeq" id="WP_047252147.1">
    <property type="nucleotide sequence ID" value="NZ_CP011545.1"/>
</dbReference>
<evidence type="ECO:0000313" key="3">
    <source>
        <dbReference type="Proteomes" id="UP000035540"/>
    </source>
</evidence>
<reference evidence="3" key="2">
    <citation type="submission" date="2015-05" db="EMBL/GenBank/DDBJ databases">
        <title>Complete genome sequence of Corynebacterium testudinoris DSM 44614, recovered from necrotic lesions in the mouth of a tortoise.</title>
        <authorList>
            <person name="Ruckert C."/>
            <person name="Albersmeier A."/>
            <person name="Winkler A."/>
            <person name="Tauch A."/>
        </authorList>
    </citation>
    <scope>NUCLEOTIDE SEQUENCE [LARGE SCALE GENOMIC DNA]</scope>
    <source>
        <strain evidence="3">DSM 44614</strain>
    </source>
</reference>
<keyword evidence="1" id="KW-0812">Transmembrane</keyword>
<sequence length="204" mass="22869">MTKTIRIILVSVIITVAIIAGVLVVALKFIPDFGKAIELETVTESNNTKVITAIERQEQVVLLGTSTQGLAEERAQTNWLGRNIYGTGRTQFVQYNYRAKLGIEGRDVTIEEKGENQFLISIPAFIFIGHDNVQFKTAIENNGVISWITPEIDTSEMISRILSEDAMNAQIDENRALLQDQAKNFYSGIVRGVSREAELEFEFR</sequence>
<gene>
    <name evidence="2" type="ORF">CTEST_00965</name>
</gene>